<sequence>MVALKVIERCRVAPPPGTVADAPLSLTSWDAIWLNFHPCTCILFYKFQRTKTHFIDSYIPKLKQSLSLTLKHYFPPATNLIFISLILAESSDDFNYLIENNHLKNCDRFYSLIPKIPPPFSEFRIEKTPLWISITTNYLSENSNKVRATFIMHQIDIKNLKIYVLSKRPNAIHISSWTVTCAYLWICWLKSLEAIGEKVDETENQYLFYSINYQARLYPPLPITYLETIVESDGLINAAVSIGEAIHTSINVVETVWNGTGLWQGGSLFIQGSRNFQSAVEIGLSLEQKRMDAFATIFNTHLSYCFGKSNLGFNPGDVLLYSRYKEAKIILRYFQILFLFMFLEYLFNLNSI</sequence>
<proteinExistence type="predicted"/>
<dbReference type="Proteomes" id="UP001060085">
    <property type="component" value="Linkage Group LG07"/>
</dbReference>
<organism evidence="1 2">
    <name type="scientific">Catharanthus roseus</name>
    <name type="common">Madagascar periwinkle</name>
    <name type="synonym">Vinca rosea</name>
    <dbReference type="NCBI Taxonomy" id="4058"/>
    <lineage>
        <taxon>Eukaryota</taxon>
        <taxon>Viridiplantae</taxon>
        <taxon>Streptophyta</taxon>
        <taxon>Embryophyta</taxon>
        <taxon>Tracheophyta</taxon>
        <taxon>Spermatophyta</taxon>
        <taxon>Magnoliopsida</taxon>
        <taxon>eudicotyledons</taxon>
        <taxon>Gunneridae</taxon>
        <taxon>Pentapetalae</taxon>
        <taxon>asterids</taxon>
        <taxon>lamiids</taxon>
        <taxon>Gentianales</taxon>
        <taxon>Apocynaceae</taxon>
        <taxon>Rauvolfioideae</taxon>
        <taxon>Vinceae</taxon>
        <taxon>Catharanthinae</taxon>
        <taxon>Catharanthus</taxon>
    </lineage>
</organism>
<accession>A0ACC0A4G6</accession>
<comment type="caution">
    <text evidence="1">The sequence shown here is derived from an EMBL/GenBank/DDBJ whole genome shotgun (WGS) entry which is preliminary data.</text>
</comment>
<name>A0ACC0A4G6_CATRO</name>
<dbReference type="EMBL" id="CM044707">
    <property type="protein sequence ID" value="KAI5655489.1"/>
    <property type="molecule type" value="Genomic_DNA"/>
</dbReference>
<evidence type="ECO:0000313" key="2">
    <source>
        <dbReference type="Proteomes" id="UP001060085"/>
    </source>
</evidence>
<reference evidence="2" key="1">
    <citation type="journal article" date="2023" name="Nat. Plants">
        <title>Single-cell RNA sequencing provides a high-resolution roadmap for understanding the multicellular compartmentation of specialized metabolism.</title>
        <authorList>
            <person name="Sun S."/>
            <person name="Shen X."/>
            <person name="Li Y."/>
            <person name="Li Y."/>
            <person name="Wang S."/>
            <person name="Li R."/>
            <person name="Zhang H."/>
            <person name="Shen G."/>
            <person name="Guo B."/>
            <person name="Wei J."/>
            <person name="Xu J."/>
            <person name="St-Pierre B."/>
            <person name="Chen S."/>
            <person name="Sun C."/>
        </authorList>
    </citation>
    <scope>NUCLEOTIDE SEQUENCE [LARGE SCALE GENOMIC DNA]</scope>
</reference>
<protein>
    <submittedName>
        <fullName evidence="1">Uncharacterized protein</fullName>
    </submittedName>
</protein>
<gene>
    <name evidence="1" type="ORF">M9H77_32676</name>
</gene>
<evidence type="ECO:0000313" key="1">
    <source>
        <dbReference type="EMBL" id="KAI5655489.1"/>
    </source>
</evidence>
<keyword evidence="2" id="KW-1185">Reference proteome</keyword>